<dbReference type="PANTHER" id="PTHR33406:SF13">
    <property type="entry name" value="MEMBRANE PROTEIN YDFJ"/>
    <property type="match status" value="1"/>
</dbReference>
<evidence type="ECO:0000256" key="1">
    <source>
        <dbReference type="ARBA" id="ARBA00004651"/>
    </source>
</evidence>
<organism evidence="9 10">
    <name type="scientific">Iamia majanohamensis</name>
    <dbReference type="NCBI Taxonomy" id="467976"/>
    <lineage>
        <taxon>Bacteria</taxon>
        <taxon>Bacillati</taxon>
        <taxon>Actinomycetota</taxon>
        <taxon>Acidimicrobiia</taxon>
        <taxon>Acidimicrobiales</taxon>
        <taxon>Iamiaceae</taxon>
        <taxon>Iamia</taxon>
    </lineage>
</organism>
<keyword evidence="10" id="KW-1185">Reference proteome</keyword>
<feature type="transmembrane region" description="Helical" evidence="7">
    <location>
        <begin position="202"/>
        <end position="222"/>
    </location>
</feature>
<evidence type="ECO:0000256" key="5">
    <source>
        <dbReference type="ARBA" id="ARBA00023136"/>
    </source>
</evidence>
<comment type="subcellular location">
    <subcellularLocation>
        <location evidence="1">Cell membrane</location>
        <topology evidence="1">Multi-pass membrane protein</topology>
    </subcellularLocation>
</comment>
<dbReference type="KEGG" id="ima:PO878_12315"/>
<dbReference type="InterPro" id="IPR050545">
    <property type="entry name" value="Mycobact_MmpL"/>
</dbReference>
<dbReference type="EMBL" id="CP116942">
    <property type="protein sequence ID" value="WCO65283.1"/>
    <property type="molecule type" value="Genomic_DNA"/>
</dbReference>
<feature type="region of interest" description="Disordered" evidence="6">
    <location>
        <begin position="705"/>
        <end position="732"/>
    </location>
</feature>
<accession>A0AAE9Y6J8</accession>
<dbReference type="Pfam" id="PF03176">
    <property type="entry name" value="MMPL"/>
    <property type="match status" value="2"/>
</dbReference>
<feature type="transmembrane region" description="Helical" evidence="7">
    <location>
        <begin position="228"/>
        <end position="250"/>
    </location>
</feature>
<dbReference type="GO" id="GO:0005886">
    <property type="term" value="C:plasma membrane"/>
    <property type="evidence" value="ECO:0007669"/>
    <property type="project" value="UniProtKB-SubCell"/>
</dbReference>
<evidence type="ECO:0000256" key="3">
    <source>
        <dbReference type="ARBA" id="ARBA00022692"/>
    </source>
</evidence>
<dbReference type="PROSITE" id="PS50156">
    <property type="entry name" value="SSD"/>
    <property type="match status" value="1"/>
</dbReference>
<dbReference type="PANTHER" id="PTHR33406">
    <property type="entry name" value="MEMBRANE PROTEIN MJ1562-RELATED"/>
    <property type="match status" value="1"/>
</dbReference>
<feature type="transmembrane region" description="Helical" evidence="7">
    <location>
        <begin position="366"/>
        <end position="386"/>
    </location>
</feature>
<feature type="transmembrane region" description="Helical" evidence="7">
    <location>
        <begin position="305"/>
        <end position="331"/>
    </location>
</feature>
<keyword evidence="4 7" id="KW-1133">Transmembrane helix</keyword>
<evidence type="ECO:0000256" key="6">
    <source>
        <dbReference type="SAM" id="MobiDB-lite"/>
    </source>
</evidence>
<dbReference type="AlphaFoldDB" id="A0AAE9Y6J8"/>
<feature type="transmembrane region" description="Helical" evidence="7">
    <location>
        <begin position="589"/>
        <end position="607"/>
    </location>
</feature>
<feature type="domain" description="SSD" evidence="8">
    <location>
        <begin position="179"/>
        <end position="330"/>
    </location>
</feature>
<proteinExistence type="predicted"/>
<protein>
    <submittedName>
        <fullName evidence="9">MMPL family transporter</fullName>
    </submittedName>
</protein>
<dbReference type="InterPro" id="IPR004869">
    <property type="entry name" value="MMPL_dom"/>
</dbReference>
<evidence type="ECO:0000259" key="8">
    <source>
        <dbReference type="PROSITE" id="PS50156"/>
    </source>
</evidence>
<gene>
    <name evidence="9" type="ORF">PO878_12315</name>
</gene>
<name>A0AAE9Y6J8_9ACTN</name>
<feature type="transmembrane region" description="Helical" evidence="7">
    <location>
        <begin position="527"/>
        <end position="546"/>
    </location>
</feature>
<keyword evidence="2" id="KW-1003">Cell membrane</keyword>
<dbReference type="Proteomes" id="UP001216390">
    <property type="component" value="Chromosome"/>
</dbReference>
<reference evidence="9" key="1">
    <citation type="submission" date="2023-01" db="EMBL/GenBank/DDBJ databases">
        <title>The diversity of Class Acidimicrobiia in South China Sea sediment environments and the proposal of Iamia marina sp. nov., a novel species of the genus Iamia.</title>
        <authorList>
            <person name="He Y."/>
            <person name="Tian X."/>
        </authorList>
    </citation>
    <scope>NUCLEOTIDE SEQUENCE</scope>
    <source>
        <strain evidence="9">DSM 19957</strain>
    </source>
</reference>
<keyword evidence="3 7" id="KW-0812">Transmembrane</keyword>
<dbReference type="InterPro" id="IPR000731">
    <property type="entry name" value="SSD"/>
</dbReference>
<keyword evidence="5 7" id="KW-0472">Membrane</keyword>
<feature type="transmembrane region" description="Helical" evidence="7">
    <location>
        <begin position="639"/>
        <end position="659"/>
    </location>
</feature>
<evidence type="ECO:0000256" key="2">
    <source>
        <dbReference type="ARBA" id="ARBA00022475"/>
    </source>
</evidence>
<feature type="transmembrane region" description="Helical" evidence="7">
    <location>
        <begin position="279"/>
        <end position="299"/>
    </location>
</feature>
<dbReference type="Gene3D" id="1.20.1640.10">
    <property type="entry name" value="Multidrug efflux transporter AcrB transmembrane domain"/>
    <property type="match status" value="2"/>
</dbReference>
<evidence type="ECO:0000256" key="4">
    <source>
        <dbReference type="ARBA" id="ARBA00022989"/>
    </source>
</evidence>
<feature type="transmembrane region" description="Helical" evidence="7">
    <location>
        <begin position="12"/>
        <end position="34"/>
    </location>
</feature>
<sequence length="743" mass="77485">MLDAIGRFCARFRWAVMAAWAVAIVGLLALSGAIGGQATNSLTIPGASSQNALALVDEQFTVATDATATVLFHTTEGTKVTDADVASEITKATADLEKIDHVAAVVPMATPSSTSADGRTEALTVLFDEKQADLPENGTGSVAYEDLQEAVAPYDSSSLRVELGGGIPDSQPVPSDDSFTLIGVLLALLVLLVVLGTWTSFAWPVVSAIAGVVLGFPLLAVLQGQMSVPSIGAIAGVMVGLGVGIDYGLFMVGRFKDHVAEGVAPHEAIGRSMATAGRAVLTAGATVIVALASLFVFDLDAVTAMAYAVVIFVVCVMLAATTLLPAVLAAVGPRITHARTPVALRVPEDETRRLGIRWSRFVTRHAGLSVAAGILVLVAAALPVFMGDFRLGPLDTSLSPEDSTQYEAWELQSEAFGPGSPNPFLIVAQTPSSDTDVTSQLATLKKDLAATDGVSYVSDAQQNSDKTLAVMEVIPTTTAQSEETADLVKRLRDDTIPKATAGTDLTVDVSGVNAVFVDLDQRILDRLPLFIGLVVLIALLILGFVFKSVLIAVKAALLNLLVIGATYGLTVLVFTEGVGLSLLDVPAEVPILSLLAPVIFAVLFGLSNDYEVYLVTRTREELDDGASPREAVELGIGRGAHIVIAAALIMTFVFASYILQPGTTTVQFGFAMSIAIILDALVARMLLLPAILHLGGGRMWWPGRRRGSARGDGGGPGARLSTPPDDDPVTGATARREEVVAAG</sequence>
<feature type="transmembrane region" description="Helical" evidence="7">
    <location>
        <begin position="671"/>
        <end position="696"/>
    </location>
</feature>
<dbReference type="RefSeq" id="WP_272734808.1">
    <property type="nucleotide sequence ID" value="NZ_CP116942.1"/>
</dbReference>
<feature type="transmembrane region" description="Helical" evidence="7">
    <location>
        <begin position="178"/>
        <end position="195"/>
    </location>
</feature>
<dbReference type="SUPFAM" id="SSF82866">
    <property type="entry name" value="Multidrug efflux transporter AcrB transmembrane domain"/>
    <property type="match status" value="2"/>
</dbReference>
<evidence type="ECO:0000313" key="10">
    <source>
        <dbReference type="Proteomes" id="UP001216390"/>
    </source>
</evidence>
<evidence type="ECO:0000313" key="9">
    <source>
        <dbReference type="EMBL" id="WCO65283.1"/>
    </source>
</evidence>
<evidence type="ECO:0000256" key="7">
    <source>
        <dbReference type="SAM" id="Phobius"/>
    </source>
</evidence>
<feature type="transmembrane region" description="Helical" evidence="7">
    <location>
        <begin position="558"/>
        <end position="583"/>
    </location>
</feature>